<gene>
    <name evidence="1" type="ORF">IX38_20790</name>
</gene>
<proteinExistence type="predicted"/>
<dbReference type="PANTHER" id="PTHR21621:SF0">
    <property type="entry name" value="BETA-CITRYLGLUTAMATE SYNTHASE B-RELATED"/>
    <property type="match status" value="1"/>
</dbReference>
<dbReference type="Proteomes" id="UP000028703">
    <property type="component" value="Unassembled WGS sequence"/>
</dbReference>
<comment type="caution">
    <text evidence="1">The sequence shown here is derived from an EMBL/GenBank/DDBJ whole genome shotgun (WGS) entry which is preliminary data.</text>
</comment>
<dbReference type="OrthoDB" id="583309at2"/>
<organism evidence="1 2">
    <name type="scientific">Chryseobacterium luteum</name>
    <dbReference type="NCBI Taxonomy" id="421531"/>
    <lineage>
        <taxon>Bacteria</taxon>
        <taxon>Pseudomonadati</taxon>
        <taxon>Bacteroidota</taxon>
        <taxon>Flavobacteriia</taxon>
        <taxon>Flavobacteriales</taxon>
        <taxon>Weeksellaceae</taxon>
        <taxon>Chryseobacterium group</taxon>
        <taxon>Chryseobacterium</taxon>
    </lineage>
</organism>
<evidence type="ECO:0000313" key="2">
    <source>
        <dbReference type="Proteomes" id="UP000028703"/>
    </source>
</evidence>
<accession>A0A085YYM1</accession>
<keyword evidence="1" id="KW-0436">Ligase</keyword>
<dbReference type="SUPFAM" id="SSF56059">
    <property type="entry name" value="Glutathione synthetase ATP-binding domain-like"/>
    <property type="match status" value="1"/>
</dbReference>
<dbReference type="EMBL" id="JPRO01000026">
    <property type="protein sequence ID" value="KFE97284.1"/>
    <property type="molecule type" value="Genomic_DNA"/>
</dbReference>
<dbReference type="AlphaFoldDB" id="A0A085YYM1"/>
<sequence length="300" mass="35555">MILILSANQETTTNEVIKWLKAMKKTFIRVHEDEIFEIKVYQKRIFLQSQRNTFFVDDITSIWYRRGGLKFTRKSYDNSSLDMYMDETQHWLEDYVIKMLESKKHINKQSNNHINKLWVLEQAKKAGLKVPEYYLAENTDQVIPNKTITKSIAENIILKSVGSFSEGILYTSVVVEKESESFFITFFQEKIEKDFEIRTFYLNGKCWSIAIFSQSDKKTQTDFRKYNYEKPNRNVRYNLPKEIEEKTHVLMQILDINCGSIDFIKRGNDFYFLEINPVGQFLGLSSICNYSLEKEIADYL</sequence>
<dbReference type="NCBIfam" id="TIGR04192">
    <property type="entry name" value="GRASP_w_spasm"/>
    <property type="match status" value="1"/>
</dbReference>
<reference evidence="1 2" key="1">
    <citation type="submission" date="2014-07" db="EMBL/GenBank/DDBJ databases">
        <title>Genome of Chryseobacterium luteum DSM 18605.</title>
        <authorList>
            <person name="Stropko S.J."/>
            <person name="Pipes S.E."/>
            <person name="Newman J.D."/>
        </authorList>
    </citation>
    <scope>NUCLEOTIDE SEQUENCE [LARGE SCALE GENOMIC DNA]</scope>
    <source>
        <strain evidence="1 2">DSM 18605</strain>
    </source>
</reference>
<evidence type="ECO:0000313" key="1">
    <source>
        <dbReference type="EMBL" id="KFE97284.1"/>
    </source>
</evidence>
<dbReference type="PANTHER" id="PTHR21621">
    <property type="entry name" value="RIBOSOMAL PROTEIN S6 MODIFICATION PROTEIN"/>
    <property type="match status" value="1"/>
</dbReference>
<dbReference type="GO" id="GO:0009432">
    <property type="term" value="P:SOS response"/>
    <property type="evidence" value="ECO:0007669"/>
    <property type="project" value="TreeGrafter"/>
</dbReference>
<keyword evidence="2" id="KW-1185">Reference proteome</keyword>
<dbReference type="Gene3D" id="3.30.470.20">
    <property type="entry name" value="ATP-grasp fold, B domain"/>
    <property type="match status" value="1"/>
</dbReference>
<dbReference type="eggNOG" id="COG0189">
    <property type="taxonomic scope" value="Bacteria"/>
</dbReference>
<dbReference type="RefSeq" id="WP_034707691.1">
    <property type="nucleotide sequence ID" value="NZ_JPRO01000026.1"/>
</dbReference>
<name>A0A085YYM1_9FLAO</name>
<dbReference type="GO" id="GO:0005737">
    <property type="term" value="C:cytoplasm"/>
    <property type="evidence" value="ECO:0007669"/>
    <property type="project" value="TreeGrafter"/>
</dbReference>
<protein>
    <submittedName>
        <fullName evidence="1">Alpha-L-glutamate ligase</fullName>
    </submittedName>
</protein>
<dbReference type="STRING" id="421531.IX38_20790"/>
<dbReference type="InterPro" id="IPR026455">
    <property type="entry name" value="GRASP_w_spasm"/>
</dbReference>
<dbReference type="GO" id="GO:0018169">
    <property type="term" value="F:ribosomal S6-glutamic acid ligase activity"/>
    <property type="evidence" value="ECO:0007669"/>
    <property type="project" value="TreeGrafter"/>
</dbReference>